<dbReference type="Proteomes" id="UP000298246">
    <property type="component" value="Unassembled WGS sequence"/>
</dbReference>
<dbReference type="OrthoDB" id="5328682at2"/>
<evidence type="ECO:0000256" key="4">
    <source>
        <dbReference type="SAM" id="MobiDB-lite"/>
    </source>
</evidence>
<dbReference type="PANTHER" id="PTHR33643">
    <property type="entry name" value="UREASE ACCESSORY PROTEIN D"/>
    <property type="match status" value="1"/>
</dbReference>
<dbReference type="GO" id="GO:0005737">
    <property type="term" value="C:cytoplasm"/>
    <property type="evidence" value="ECO:0007669"/>
    <property type="project" value="UniProtKB-SubCell"/>
</dbReference>
<evidence type="ECO:0000313" key="5">
    <source>
        <dbReference type="EMBL" id="TFE89738.1"/>
    </source>
</evidence>
<evidence type="ECO:0000256" key="3">
    <source>
        <dbReference type="HAMAP-Rule" id="MF_01384"/>
    </source>
</evidence>
<keyword evidence="3" id="KW-0963">Cytoplasm</keyword>
<reference evidence="5 6" key="1">
    <citation type="submission" date="2017-03" db="EMBL/GenBank/DDBJ databases">
        <title>Isolation of Levoglucosan Utilizing Bacteria.</title>
        <authorList>
            <person name="Arya A.S."/>
        </authorList>
    </citation>
    <scope>NUCLEOTIDE SEQUENCE [LARGE SCALE GENOMIC DNA]</scope>
    <source>
        <strain evidence="5 6">MEC069</strain>
    </source>
</reference>
<keyword evidence="6" id="KW-1185">Reference proteome</keyword>
<comment type="subcellular location">
    <subcellularLocation>
        <location evidence="3">Cytoplasm</location>
    </subcellularLocation>
</comment>
<evidence type="ECO:0000256" key="2">
    <source>
        <dbReference type="ARBA" id="ARBA00023186"/>
    </source>
</evidence>
<evidence type="ECO:0000313" key="6">
    <source>
        <dbReference type="Proteomes" id="UP000298246"/>
    </source>
</evidence>
<keyword evidence="3" id="KW-0996">Nickel insertion</keyword>
<sequence>MPEGAGELKAEFAVRGGRTVLVQRYHTSPLKIAKTFRVEPTRYEGGGEAAEPGVLAAAAAEGRAGREGAGAAVTAAGADGGSRGADGRVGRAGAGAVVAAAGADGGSRGAYWRVGRAGAGAVVAAAGADGGSRGADGRVERADAGAVVAAAGADGGSCGADGRVERADAGAVVAAAGADGGSRVAAATSAPGGADEQQRDGGRPVRGEQVAVYVMDCSPGLMDGDRYELSWSLQPGAHVYLTNQSFTKVHPAGAAGGAVQRQTIRLGREAVLEYMPEPVMLYADAAYCGETDVHLEQGSVLMLSDVLCPGRTGRGELFQYKRYANRMRVWHGEQLIYAQHQRVEPAAMRLAASGCWEEQTHLGTLCVFAEAVGPLHVEAALSCLESLGDGRLRYGASLTYRHGLVVSVLGGSAWELQRALAAVWQLLRGQLLGCGPLALGK</sequence>
<gene>
    <name evidence="3" type="primary">ureD</name>
    <name evidence="5" type="ORF">B5M42_06500</name>
</gene>
<protein>
    <recommendedName>
        <fullName evidence="3">Urease accessory protein UreD</fullName>
    </recommendedName>
</protein>
<dbReference type="AlphaFoldDB" id="A0A4Y8Q6B8"/>
<dbReference type="InterPro" id="IPR002669">
    <property type="entry name" value="UreD"/>
</dbReference>
<evidence type="ECO:0000256" key="1">
    <source>
        <dbReference type="ARBA" id="ARBA00007177"/>
    </source>
</evidence>
<dbReference type="HAMAP" id="MF_01384">
    <property type="entry name" value="UreD"/>
    <property type="match status" value="1"/>
</dbReference>
<comment type="subunit">
    <text evidence="3">UreD, UreF and UreG form a complex that acts as a GTP-hydrolysis-dependent molecular chaperone, activating the urease apoprotein by helping to assemble the nickel containing metallocenter of UreC. The UreE protein probably delivers the nickel.</text>
</comment>
<dbReference type="EMBL" id="MYFO01000006">
    <property type="protein sequence ID" value="TFE89738.1"/>
    <property type="molecule type" value="Genomic_DNA"/>
</dbReference>
<proteinExistence type="inferred from homology"/>
<name>A0A4Y8Q6B8_9BACL</name>
<dbReference type="RefSeq" id="WP_134750952.1">
    <property type="nucleotide sequence ID" value="NZ_MYFO02000006.1"/>
</dbReference>
<keyword evidence="2 3" id="KW-0143">Chaperone</keyword>
<organism evidence="5 6">
    <name type="scientific">Paenibacillus athensensis</name>
    <dbReference type="NCBI Taxonomy" id="1967502"/>
    <lineage>
        <taxon>Bacteria</taxon>
        <taxon>Bacillati</taxon>
        <taxon>Bacillota</taxon>
        <taxon>Bacilli</taxon>
        <taxon>Bacillales</taxon>
        <taxon>Paenibacillaceae</taxon>
        <taxon>Paenibacillus</taxon>
    </lineage>
</organism>
<comment type="caution">
    <text evidence="5">The sequence shown here is derived from an EMBL/GenBank/DDBJ whole genome shotgun (WGS) entry which is preliminary data.</text>
</comment>
<feature type="region of interest" description="Disordered" evidence="4">
    <location>
        <begin position="184"/>
        <end position="205"/>
    </location>
</feature>
<accession>A0A4Y8Q6B8</accession>
<dbReference type="Pfam" id="PF01774">
    <property type="entry name" value="UreD"/>
    <property type="match status" value="1"/>
</dbReference>
<dbReference type="PANTHER" id="PTHR33643:SF1">
    <property type="entry name" value="UREASE ACCESSORY PROTEIN D"/>
    <property type="match status" value="1"/>
</dbReference>
<comment type="function">
    <text evidence="3">Required for maturation of urease via the functional incorporation of the urease nickel metallocenter.</text>
</comment>
<dbReference type="GO" id="GO:0016151">
    <property type="term" value="F:nickel cation binding"/>
    <property type="evidence" value="ECO:0007669"/>
    <property type="project" value="UniProtKB-UniRule"/>
</dbReference>
<feature type="compositionally biased region" description="Basic and acidic residues" evidence="4">
    <location>
        <begin position="196"/>
        <end position="205"/>
    </location>
</feature>
<comment type="similarity">
    <text evidence="1 3">Belongs to the UreD family.</text>
</comment>